<sequence length="56" mass="6643">VNYVIPVTGFFCKLCNIFYTDENRAKSEHCRSLEHYNNLKVTAKSQPQPNQKYQYL</sequence>
<dbReference type="AlphaFoldDB" id="A0ABD0R160"/>
<keyword evidence="4" id="KW-0862">Zinc</keyword>
<feature type="non-terminal residue" evidence="7">
    <location>
        <position position="56"/>
    </location>
</feature>
<feature type="domain" description="Matrin-type" evidence="6">
    <location>
        <begin position="10"/>
        <end position="41"/>
    </location>
</feature>
<comment type="caution">
    <text evidence="7">The sequence shown here is derived from an EMBL/GenBank/DDBJ whole genome shotgun (WGS) entry which is preliminary data.</text>
</comment>
<dbReference type="PANTHER" id="PTHR15491">
    <property type="match status" value="1"/>
</dbReference>
<dbReference type="PROSITE" id="PS50171">
    <property type="entry name" value="ZF_MATRIN"/>
    <property type="match status" value="1"/>
</dbReference>
<dbReference type="GO" id="GO:0005634">
    <property type="term" value="C:nucleus"/>
    <property type="evidence" value="ECO:0007669"/>
    <property type="project" value="UniProtKB-SubCell"/>
</dbReference>
<evidence type="ECO:0000256" key="4">
    <source>
        <dbReference type="ARBA" id="ARBA00022833"/>
    </source>
</evidence>
<protein>
    <recommendedName>
        <fullName evidence="6">Matrin-type domain-containing protein</fullName>
    </recommendedName>
</protein>
<evidence type="ECO:0000256" key="2">
    <source>
        <dbReference type="ARBA" id="ARBA00022723"/>
    </source>
</evidence>
<keyword evidence="2" id="KW-0479">Metal-binding</keyword>
<dbReference type="EMBL" id="JAMKFB020000005">
    <property type="protein sequence ID" value="KAL0192028.1"/>
    <property type="molecule type" value="Genomic_DNA"/>
</dbReference>
<evidence type="ECO:0000313" key="7">
    <source>
        <dbReference type="EMBL" id="KAL0192028.1"/>
    </source>
</evidence>
<dbReference type="SUPFAM" id="SSF57667">
    <property type="entry name" value="beta-beta-alpha zinc fingers"/>
    <property type="match status" value="1"/>
</dbReference>
<proteinExistence type="predicted"/>
<evidence type="ECO:0000256" key="1">
    <source>
        <dbReference type="ARBA" id="ARBA00004123"/>
    </source>
</evidence>
<keyword evidence="5" id="KW-0539">Nucleus</keyword>
<dbReference type="Proteomes" id="UP001529510">
    <property type="component" value="Unassembled WGS sequence"/>
</dbReference>
<keyword evidence="3" id="KW-0863">Zinc-finger</keyword>
<dbReference type="InterPro" id="IPR000690">
    <property type="entry name" value="Matrin/U1-C_Znf_C2H2"/>
</dbReference>
<evidence type="ECO:0000256" key="5">
    <source>
        <dbReference type="ARBA" id="ARBA00023242"/>
    </source>
</evidence>
<evidence type="ECO:0000313" key="8">
    <source>
        <dbReference type="Proteomes" id="UP001529510"/>
    </source>
</evidence>
<evidence type="ECO:0000259" key="6">
    <source>
        <dbReference type="PROSITE" id="PS50171"/>
    </source>
</evidence>
<reference evidence="7 8" key="1">
    <citation type="submission" date="2024-05" db="EMBL/GenBank/DDBJ databases">
        <title>Genome sequencing and assembly of Indian major carp, Cirrhinus mrigala (Hamilton, 1822).</title>
        <authorList>
            <person name="Mohindra V."/>
            <person name="Chowdhury L.M."/>
            <person name="Lal K."/>
            <person name="Jena J.K."/>
        </authorList>
    </citation>
    <scope>NUCLEOTIDE SEQUENCE [LARGE SCALE GENOMIC DNA]</scope>
    <source>
        <strain evidence="7">CM1030</strain>
        <tissue evidence="7">Blood</tissue>
    </source>
</reference>
<accession>A0ABD0R160</accession>
<dbReference type="SMART" id="SM00451">
    <property type="entry name" value="ZnF_U1"/>
    <property type="match status" value="1"/>
</dbReference>
<dbReference type="InterPro" id="IPR003604">
    <property type="entry name" value="Matrin/U1-like-C_Znf_C2H2"/>
</dbReference>
<dbReference type="GO" id="GO:0008270">
    <property type="term" value="F:zinc ion binding"/>
    <property type="evidence" value="ECO:0007669"/>
    <property type="project" value="UniProtKB-KW"/>
</dbReference>
<gene>
    <name evidence="7" type="ORF">M9458_010324</name>
</gene>
<dbReference type="InterPro" id="IPR026811">
    <property type="entry name" value="CIZ1"/>
</dbReference>
<feature type="non-terminal residue" evidence="7">
    <location>
        <position position="1"/>
    </location>
</feature>
<dbReference type="InterPro" id="IPR036236">
    <property type="entry name" value="Znf_C2H2_sf"/>
</dbReference>
<comment type="subcellular location">
    <subcellularLocation>
        <location evidence="1">Nucleus</location>
    </subcellularLocation>
</comment>
<dbReference type="PANTHER" id="PTHR15491:SF9">
    <property type="entry name" value="CIP1-INTERACTING ZINC FINGER PROTEIN"/>
    <property type="match status" value="1"/>
</dbReference>
<name>A0ABD0R160_CIRMR</name>
<organism evidence="7 8">
    <name type="scientific">Cirrhinus mrigala</name>
    <name type="common">Mrigala</name>
    <dbReference type="NCBI Taxonomy" id="683832"/>
    <lineage>
        <taxon>Eukaryota</taxon>
        <taxon>Metazoa</taxon>
        <taxon>Chordata</taxon>
        <taxon>Craniata</taxon>
        <taxon>Vertebrata</taxon>
        <taxon>Euteleostomi</taxon>
        <taxon>Actinopterygii</taxon>
        <taxon>Neopterygii</taxon>
        <taxon>Teleostei</taxon>
        <taxon>Ostariophysi</taxon>
        <taxon>Cypriniformes</taxon>
        <taxon>Cyprinidae</taxon>
        <taxon>Labeoninae</taxon>
        <taxon>Labeonini</taxon>
        <taxon>Cirrhinus</taxon>
    </lineage>
</organism>
<evidence type="ECO:0000256" key="3">
    <source>
        <dbReference type="ARBA" id="ARBA00022771"/>
    </source>
</evidence>
<keyword evidence="8" id="KW-1185">Reference proteome</keyword>